<keyword evidence="2" id="KW-0472">Membrane</keyword>
<sequence length="348" mass="39855">MSRCYPFPPPGFVPNQIKKDESLIESIKKGTKEEAKREKKDRKHNKDKKRKERDNEAGRSRKHLHHKRWRKDDNTSACKKVDDNVSEPECMEKSCLTMELDHQTSSQTSCDSNLHGNENEGQNHIQSQPLDGRHNDSGEFVCLLVLGSVCFTMMTLFLQIVAMGFEETSKRQKYPEVMMSNEDQKQCSSREDASQPAPKESVEPPPRDALMVCQEKRRDPVFDAAIDISTKLSKEKQTNRQSSMQLGKEKQLSRHHEANGPSKLCRKRPSSTAMRFSNLIENWSPDQVESKLTDSEDQEWWLLMKVSAKRHHPVSNQTSSSGSSSMVWPSARFLPEAELHALPFTVPF</sequence>
<keyword evidence="2" id="KW-0812">Transmembrane</keyword>
<dbReference type="Proteomes" id="UP001642260">
    <property type="component" value="Unassembled WGS sequence"/>
</dbReference>
<evidence type="ECO:0000313" key="4">
    <source>
        <dbReference type="Proteomes" id="UP001642260"/>
    </source>
</evidence>
<feature type="compositionally biased region" description="Basic and acidic residues" evidence="1">
    <location>
        <begin position="70"/>
        <end position="83"/>
    </location>
</feature>
<dbReference type="PANTHER" id="PTHR34660">
    <property type="entry name" value="MYB-LIKE PROTEIN X"/>
    <property type="match status" value="1"/>
</dbReference>
<feature type="compositionally biased region" description="Pro residues" evidence="1">
    <location>
        <begin position="1"/>
        <end position="12"/>
    </location>
</feature>
<dbReference type="PANTHER" id="PTHR34660:SF10">
    <property type="entry name" value="(RAPE) HYPOTHETICAL PROTEIN"/>
    <property type="match status" value="1"/>
</dbReference>
<gene>
    <name evidence="3" type="ORF">ERUC_LOCUS41704</name>
</gene>
<keyword evidence="4" id="KW-1185">Reference proteome</keyword>
<evidence type="ECO:0000313" key="3">
    <source>
        <dbReference type="EMBL" id="CAH8389221.1"/>
    </source>
</evidence>
<keyword evidence="2" id="KW-1133">Transmembrane helix</keyword>
<reference evidence="3 4" key="1">
    <citation type="submission" date="2022-03" db="EMBL/GenBank/DDBJ databases">
        <authorList>
            <person name="Macdonald S."/>
            <person name="Ahmed S."/>
            <person name="Newling K."/>
        </authorList>
    </citation>
    <scope>NUCLEOTIDE SEQUENCE [LARGE SCALE GENOMIC DNA]</scope>
</reference>
<feature type="region of interest" description="Disordered" evidence="1">
    <location>
        <begin position="180"/>
        <end position="206"/>
    </location>
</feature>
<feature type="transmembrane region" description="Helical" evidence="2">
    <location>
        <begin position="143"/>
        <end position="165"/>
    </location>
</feature>
<feature type="compositionally biased region" description="Basic residues" evidence="1">
    <location>
        <begin position="39"/>
        <end position="51"/>
    </location>
</feature>
<feature type="region of interest" description="Disordered" evidence="1">
    <location>
        <begin position="1"/>
        <end position="83"/>
    </location>
</feature>
<feature type="compositionally biased region" description="Basic residues" evidence="1">
    <location>
        <begin position="60"/>
        <end position="69"/>
    </location>
</feature>
<dbReference type="EMBL" id="CAKOAT010827376">
    <property type="protein sequence ID" value="CAH8389221.1"/>
    <property type="molecule type" value="Genomic_DNA"/>
</dbReference>
<proteinExistence type="predicted"/>
<feature type="compositionally biased region" description="Basic and acidic residues" evidence="1">
    <location>
        <begin position="247"/>
        <end position="258"/>
    </location>
</feature>
<feature type="compositionally biased region" description="Basic and acidic residues" evidence="1">
    <location>
        <begin position="17"/>
        <end position="38"/>
    </location>
</feature>
<protein>
    <submittedName>
        <fullName evidence="3">Uncharacterized protein</fullName>
    </submittedName>
</protein>
<accession>A0ABC8M0A1</accession>
<feature type="compositionally biased region" description="Polar residues" evidence="1">
    <location>
        <begin position="106"/>
        <end position="129"/>
    </location>
</feature>
<evidence type="ECO:0000256" key="2">
    <source>
        <dbReference type="SAM" id="Phobius"/>
    </source>
</evidence>
<evidence type="ECO:0000256" key="1">
    <source>
        <dbReference type="SAM" id="MobiDB-lite"/>
    </source>
</evidence>
<feature type="region of interest" description="Disordered" evidence="1">
    <location>
        <begin position="106"/>
        <end position="131"/>
    </location>
</feature>
<comment type="caution">
    <text evidence="3">The sequence shown here is derived from an EMBL/GenBank/DDBJ whole genome shotgun (WGS) entry which is preliminary data.</text>
</comment>
<feature type="region of interest" description="Disordered" evidence="1">
    <location>
        <begin position="232"/>
        <end position="268"/>
    </location>
</feature>
<feature type="compositionally biased region" description="Basic and acidic residues" evidence="1">
    <location>
        <begin position="182"/>
        <end position="193"/>
    </location>
</feature>
<organism evidence="3 4">
    <name type="scientific">Eruca vesicaria subsp. sativa</name>
    <name type="common">Garden rocket</name>
    <name type="synonym">Eruca sativa</name>
    <dbReference type="NCBI Taxonomy" id="29727"/>
    <lineage>
        <taxon>Eukaryota</taxon>
        <taxon>Viridiplantae</taxon>
        <taxon>Streptophyta</taxon>
        <taxon>Embryophyta</taxon>
        <taxon>Tracheophyta</taxon>
        <taxon>Spermatophyta</taxon>
        <taxon>Magnoliopsida</taxon>
        <taxon>eudicotyledons</taxon>
        <taxon>Gunneridae</taxon>
        <taxon>Pentapetalae</taxon>
        <taxon>rosids</taxon>
        <taxon>malvids</taxon>
        <taxon>Brassicales</taxon>
        <taxon>Brassicaceae</taxon>
        <taxon>Brassiceae</taxon>
        <taxon>Eruca</taxon>
    </lineage>
</organism>
<dbReference type="AlphaFoldDB" id="A0ABC8M0A1"/>
<name>A0ABC8M0A1_ERUVS</name>